<reference evidence="2" key="1">
    <citation type="journal article" date="2020" name="Stud. Mycol.">
        <title>101 Dothideomycetes genomes: a test case for predicting lifestyles and emergence of pathogens.</title>
        <authorList>
            <person name="Haridas S."/>
            <person name="Albert R."/>
            <person name="Binder M."/>
            <person name="Bloem J."/>
            <person name="Labutti K."/>
            <person name="Salamov A."/>
            <person name="Andreopoulos B."/>
            <person name="Baker S."/>
            <person name="Barry K."/>
            <person name="Bills G."/>
            <person name="Bluhm B."/>
            <person name="Cannon C."/>
            <person name="Castanera R."/>
            <person name="Culley D."/>
            <person name="Daum C."/>
            <person name="Ezra D."/>
            <person name="Gonzalez J."/>
            <person name="Henrissat B."/>
            <person name="Kuo A."/>
            <person name="Liang C."/>
            <person name="Lipzen A."/>
            <person name="Lutzoni F."/>
            <person name="Magnuson J."/>
            <person name="Mondo S."/>
            <person name="Nolan M."/>
            <person name="Ohm R."/>
            <person name="Pangilinan J."/>
            <person name="Park H.-J."/>
            <person name="Ramirez L."/>
            <person name="Alfaro M."/>
            <person name="Sun H."/>
            <person name="Tritt A."/>
            <person name="Yoshinaga Y."/>
            <person name="Zwiers L.-H."/>
            <person name="Turgeon B."/>
            <person name="Goodwin S."/>
            <person name="Spatafora J."/>
            <person name="Crous P."/>
            <person name="Grigoriev I."/>
        </authorList>
    </citation>
    <scope>NUCLEOTIDE SEQUENCE</scope>
    <source>
        <strain evidence="2">CBS 119925</strain>
    </source>
</reference>
<dbReference type="AlphaFoldDB" id="A0A6A6V267"/>
<sequence>MARIHDLPEELLEQVLQFLKEISLSKEFWAAIQTCRAWHRVGLGVHKDLHLSLTAVLESASRRRNVNYEGPDTAINLTTNLIAPHLRSPSQLYVSELRSLTVHILHARIAGQSASANEDLLTSLTDVFKTTRKLEMLSLKFADDGWDFPHNDVPAVPGSTLARLIGMLPLTVNSLEIDTAGVDVPPLPDLISEDDHLCTQISRILPRLRHLRLRVGHICSELISSARERQLRPCPCEEGCECCAGPNRALCALTRSWNLKTLTIWLSPRPGDECCPFKGTLRALDRLSPTHGTTTTIISQNDGRYTLSEVTRGYFHPAFTWKRETYDPVYQAYEVRGHIFEPFALPPHKHSGCTEHALLTSGRQRSFQLGEDAFPKTPFPYVAAWMLEGHARWAQNTHRGRRYPASDCNDTPSFSCLVPGCRHACQTLNELRGHHIYEHESHLVLGQWNGGVVPCPSVGCDRVGSRGFAREEDLEKHLLEHHVRPCTLAMEKKVVNVSVQEVVDVQV</sequence>
<dbReference type="InterPro" id="IPR013087">
    <property type="entry name" value="Znf_C2H2_type"/>
</dbReference>
<dbReference type="InterPro" id="IPR036047">
    <property type="entry name" value="F-box-like_dom_sf"/>
</dbReference>
<gene>
    <name evidence="2" type="ORF">M011DRAFT_461645</name>
</gene>
<accession>A0A6A6V267</accession>
<feature type="domain" description="C2H2-type" evidence="1">
    <location>
        <begin position="414"/>
        <end position="439"/>
    </location>
</feature>
<dbReference type="Proteomes" id="UP000799440">
    <property type="component" value="Unassembled WGS sequence"/>
</dbReference>
<evidence type="ECO:0000313" key="3">
    <source>
        <dbReference type="Proteomes" id="UP000799440"/>
    </source>
</evidence>
<evidence type="ECO:0000313" key="2">
    <source>
        <dbReference type="EMBL" id="KAF2743411.1"/>
    </source>
</evidence>
<dbReference type="SUPFAM" id="SSF81383">
    <property type="entry name" value="F-box domain"/>
    <property type="match status" value="1"/>
</dbReference>
<name>A0A6A6V267_9PLEO</name>
<dbReference type="EMBL" id="MU006597">
    <property type="protein sequence ID" value="KAF2743411.1"/>
    <property type="molecule type" value="Genomic_DNA"/>
</dbReference>
<dbReference type="OrthoDB" id="4192220at2759"/>
<organism evidence="2 3">
    <name type="scientific">Sporormia fimetaria CBS 119925</name>
    <dbReference type="NCBI Taxonomy" id="1340428"/>
    <lineage>
        <taxon>Eukaryota</taxon>
        <taxon>Fungi</taxon>
        <taxon>Dikarya</taxon>
        <taxon>Ascomycota</taxon>
        <taxon>Pezizomycotina</taxon>
        <taxon>Dothideomycetes</taxon>
        <taxon>Pleosporomycetidae</taxon>
        <taxon>Pleosporales</taxon>
        <taxon>Sporormiaceae</taxon>
        <taxon>Sporormia</taxon>
    </lineage>
</organism>
<proteinExistence type="predicted"/>
<evidence type="ECO:0000259" key="1">
    <source>
        <dbReference type="SMART" id="SM00355"/>
    </source>
</evidence>
<keyword evidence="3" id="KW-1185">Reference proteome</keyword>
<feature type="domain" description="C2H2-type" evidence="1">
    <location>
        <begin position="453"/>
        <end position="481"/>
    </location>
</feature>
<dbReference type="SMART" id="SM00355">
    <property type="entry name" value="ZnF_C2H2"/>
    <property type="match status" value="2"/>
</dbReference>
<protein>
    <recommendedName>
        <fullName evidence="1">C2H2-type domain-containing protein</fullName>
    </recommendedName>
</protein>